<keyword evidence="9" id="KW-0812">Transmembrane</keyword>
<evidence type="ECO:0000313" key="12">
    <source>
        <dbReference type="EMBL" id="JAV76829.1"/>
    </source>
</evidence>
<keyword evidence="9" id="KW-0472">Membrane</keyword>
<keyword evidence="8" id="KW-0482">Metalloprotease</keyword>
<dbReference type="InterPro" id="IPR018497">
    <property type="entry name" value="Peptidase_M13_C"/>
</dbReference>
<feature type="transmembrane region" description="Helical" evidence="9">
    <location>
        <begin position="7"/>
        <end position="30"/>
    </location>
</feature>
<dbReference type="InterPro" id="IPR000718">
    <property type="entry name" value="Peptidase_M13"/>
</dbReference>
<dbReference type="InterPro" id="IPR024079">
    <property type="entry name" value="MetalloPept_cat_dom_sf"/>
</dbReference>
<feature type="domain" description="Peptidase M13 N-terminal" evidence="11">
    <location>
        <begin position="61"/>
        <end position="450"/>
    </location>
</feature>
<dbReference type="Gene3D" id="3.40.390.10">
    <property type="entry name" value="Collagenase (Catalytic Domain)"/>
    <property type="match status" value="1"/>
</dbReference>
<protein>
    <recommendedName>
        <fullName evidence="13">Peptidase M13 N-terminal domain-containing protein</fullName>
    </recommendedName>
</protein>
<dbReference type="InterPro" id="IPR008753">
    <property type="entry name" value="Peptidase_M13_N"/>
</dbReference>
<dbReference type="PANTHER" id="PTHR11733:SF224">
    <property type="entry name" value="NEPRILYSIN-2"/>
    <property type="match status" value="1"/>
</dbReference>
<evidence type="ECO:0000256" key="5">
    <source>
        <dbReference type="ARBA" id="ARBA00022723"/>
    </source>
</evidence>
<dbReference type="EMBL" id="GEZM01047483">
    <property type="protein sequence ID" value="JAV76829.1"/>
    <property type="molecule type" value="Transcribed_RNA"/>
</dbReference>
<dbReference type="Pfam" id="PF01431">
    <property type="entry name" value="Peptidase_M13"/>
    <property type="match status" value="1"/>
</dbReference>
<dbReference type="CDD" id="cd08662">
    <property type="entry name" value="M13"/>
    <property type="match status" value="1"/>
</dbReference>
<feature type="domain" description="Peptidase M13 C-terminal" evidence="10">
    <location>
        <begin position="518"/>
        <end position="718"/>
    </location>
</feature>
<evidence type="ECO:0000256" key="2">
    <source>
        <dbReference type="ARBA" id="ARBA00004401"/>
    </source>
</evidence>
<dbReference type="GO" id="GO:0004222">
    <property type="term" value="F:metalloendopeptidase activity"/>
    <property type="evidence" value="ECO:0007669"/>
    <property type="project" value="InterPro"/>
</dbReference>
<evidence type="ECO:0000256" key="9">
    <source>
        <dbReference type="SAM" id="Phobius"/>
    </source>
</evidence>
<evidence type="ECO:0000256" key="7">
    <source>
        <dbReference type="ARBA" id="ARBA00022833"/>
    </source>
</evidence>
<keyword evidence="6" id="KW-0378">Hydrolase</keyword>
<dbReference type="Gene3D" id="1.10.1380.10">
    <property type="entry name" value="Neutral endopeptidase , domain2"/>
    <property type="match status" value="1"/>
</dbReference>
<comment type="cofactor">
    <cofactor evidence="1">
        <name>Zn(2+)</name>
        <dbReference type="ChEBI" id="CHEBI:29105"/>
    </cofactor>
</comment>
<evidence type="ECO:0000256" key="6">
    <source>
        <dbReference type="ARBA" id="ARBA00022801"/>
    </source>
</evidence>
<evidence type="ECO:0000259" key="11">
    <source>
        <dbReference type="Pfam" id="PF05649"/>
    </source>
</evidence>
<keyword evidence="4" id="KW-0645">Protease</keyword>
<dbReference type="PROSITE" id="PS51885">
    <property type="entry name" value="NEPRILYSIN"/>
    <property type="match status" value="1"/>
</dbReference>
<accession>A0A1Y1LT55</accession>
<dbReference type="InterPro" id="IPR042089">
    <property type="entry name" value="Peptidase_M13_dom_2"/>
</dbReference>
<organism evidence="12">
    <name type="scientific">Photinus pyralis</name>
    <name type="common">Common eastern firefly</name>
    <name type="synonym">Lampyris pyralis</name>
    <dbReference type="NCBI Taxonomy" id="7054"/>
    <lineage>
        <taxon>Eukaryota</taxon>
        <taxon>Metazoa</taxon>
        <taxon>Ecdysozoa</taxon>
        <taxon>Arthropoda</taxon>
        <taxon>Hexapoda</taxon>
        <taxon>Insecta</taxon>
        <taxon>Pterygota</taxon>
        <taxon>Neoptera</taxon>
        <taxon>Endopterygota</taxon>
        <taxon>Coleoptera</taxon>
        <taxon>Polyphaga</taxon>
        <taxon>Elateriformia</taxon>
        <taxon>Elateroidea</taxon>
        <taxon>Lampyridae</taxon>
        <taxon>Lampyrinae</taxon>
        <taxon>Photinus</taxon>
    </lineage>
</organism>
<evidence type="ECO:0000256" key="8">
    <source>
        <dbReference type="ARBA" id="ARBA00023049"/>
    </source>
</evidence>
<keyword evidence="5" id="KW-0479">Metal-binding</keyword>
<dbReference type="GO" id="GO:0016485">
    <property type="term" value="P:protein processing"/>
    <property type="evidence" value="ECO:0007669"/>
    <property type="project" value="TreeGrafter"/>
</dbReference>
<dbReference type="GO" id="GO:0046872">
    <property type="term" value="F:metal ion binding"/>
    <property type="evidence" value="ECO:0007669"/>
    <property type="project" value="UniProtKB-KW"/>
</dbReference>
<proteinExistence type="inferred from homology"/>
<comment type="similarity">
    <text evidence="3">Belongs to the peptidase M13 family.</text>
</comment>
<evidence type="ECO:0008006" key="13">
    <source>
        <dbReference type="Google" id="ProtNLM"/>
    </source>
</evidence>
<sequence length="718" mass="82750">MKQRWVILIIAIGFILSTLVVALIIHISFFKSICPDTVCQTPECIEIAAEILNHLDTAVNPCDNFYKFACGGFIKSVEISDDSSEVSASTLVNDVIKSRIKDLLDESIDATVSHPFTLAKSYYQVCMDTDSVEQLEVSALHDLLAKIGGWPLLENASWSGKGLDWFYYVYKLHQMGVRTDYILKLRVNHDIKNTTFHILELDQPALDMPQNYFTDTEDHENALEEYRKYMTNVALYLGAEDYQAITQLEDVLQFEIRLANILEERVGYANITKFYNIMTVQDLETEHATIPWLEYINNIIAPDAEVTSHERILVLTPNYIRNLESLLQSTSKRAQINYIAWKAIDSLIPYLHHDLRVLQLEFKKAIYGITNEKPRWKECVDEVYKRFPIVISVQYVNLFPVDDIEEPISQMLRNIKMEYMGTIETSEMLNGHVKTVSLHKLDKMNDIIGYSPEILNDKKLEDLYSEVQILPNQYLQSFLHLNLLRERFQYKNLRVLKTRTAWLEESLGVQDGIYHNTFINTLTISPGVTEKNYYNKRHPNYLNYGGLGFEISREIARALFEVGQHFDDKGEFVKSRKKDSEEEIEDKTSCIMEQYGSYTIEDLGNKTINSLLTLENNIADNFGVKHTYDAYVEWARKNGNEKNLPGLKYTPVQLFWISFALNRCSKMTTEGLDVSVSVNRFAPAEFRVIGAISNVEDFSKDFECVPDSDMNPSDKCNL</sequence>
<reference evidence="12" key="1">
    <citation type="journal article" date="2016" name="Sci. Rep.">
        <title>Molecular characterization of firefly nuptial gifts: a multi-omics approach sheds light on postcopulatory sexual selection.</title>
        <authorList>
            <person name="Al-Wathiqui N."/>
            <person name="Fallon T.R."/>
            <person name="South A."/>
            <person name="Weng J.K."/>
            <person name="Lewis S.M."/>
        </authorList>
    </citation>
    <scope>NUCLEOTIDE SEQUENCE</scope>
</reference>
<dbReference type="GO" id="GO:0005886">
    <property type="term" value="C:plasma membrane"/>
    <property type="evidence" value="ECO:0007669"/>
    <property type="project" value="UniProtKB-SubCell"/>
</dbReference>
<evidence type="ECO:0000256" key="1">
    <source>
        <dbReference type="ARBA" id="ARBA00001947"/>
    </source>
</evidence>
<dbReference type="SUPFAM" id="SSF55486">
    <property type="entry name" value="Metalloproteases ('zincins'), catalytic domain"/>
    <property type="match status" value="1"/>
</dbReference>
<evidence type="ECO:0000256" key="3">
    <source>
        <dbReference type="ARBA" id="ARBA00007357"/>
    </source>
</evidence>
<dbReference type="PANTHER" id="PTHR11733">
    <property type="entry name" value="ZINC METALLOPROTEASE FAMILY M13 NEPRILYSIN-RELATED"/>
    <property type="match status" value="1"/>
</dbReference>
<dbReference type="Pfam" id="PF05649">
    <property type="entry name" value="Peptidase_M13_N"/>
    <property type="match status" value="1"/>
</dbReference>
<evidence type="ECO:0000259" key="10">
    <source>
        <dbReference type="Pfam" id="PF01431"/>
    </source>
</evidence>
<keyword evidence="7" id="KW-0862">Zinc</keyword>
<keyword evidence="9" id="KW-1133">Transmembrane helix</keyword>
<name>A0A1Y1LT55_PHOPY</name>
<dbReference type="AlphaFoldDB" id="A0A1Y1LT55"/>
<evidence type="ECO:0000256" key="4">
    <source>
        <dbReference type="ARBA" id="ARBA00022670"/>
    </source>
</evidence>
<comment type="subcellular location">
    <subcellularLocation>
        <location evidence="2">Cell membrane</location>
        <topology evidence="2">Single-pass type II membrane protein</topology>
    </subcellularLocation>
</comment>